<dbReference type="EMBL" id="CP098736">
    <property type="protein sequence ID" value="USE79012.1"/>
    <property type="molecule type" value="Genomic_DNA"/>
</dbReference>
<gene>
    <name evidence="1" type="ORF">NDR89_20460</name>
</gene>
<protein>
    <recommendedName>
        <fullName evidence="3">Helix-turn-helix domain-containing protein</fullName>
    </recommendedName>
</protein>
<evidence type="ECO:0000313" key="2">
    <source>
        <dbReference type="Proteomes" id="UP001056648"/>
    </source>
</evidence>
<accession>A0ABY4VPE4</accession>
<reference evidence="1" key="1">
    <citation type="submission" date="2022-06" db="EMBL/GenBank/DDBJ databases">
        <title>Complete genome sequence and characterization of Cupriavidus gilardii QJ1 isolated from contaminating cells.</title>
        <authorList>
            <person name="Qi J."/>
        </authorList>
    </citation>
    <scope>NUCLEOTIDE SEQUENCE</scope>
    <source>
        <strain evidence="1">QJ1</strain>
    </source>
</reference>
<evidence type="ECO:0008006" key="3">
    <source>
        <dbReference type="Google" id="ProtNLM"/>
    </source>
</evidence>
<proteinExistence type="predicted"/>
<name>A0ABY4VPE4_9BURK</name>
<dbReference type="Proteomes" id="UP001056648">
    <property type="component" value="Chromosome 2"/>
</dbReference>
<keyword evidence="2" id="KW-1185">Reference proteome</keyword>
<organism evidence="1 2">
    <name type="scientific">Cupriavidus gilardii</name>
    <dbReference type="NCBI Taxonomy" id="82541"/>
    <lineage>
        <taxon>Bacteria</taxon>
        <taxon>Pseudomonadati</taxon>
        <taxon>Pseudomonadota</taxon>
        <taxon>Betaproteobacteria</taxon>
        <taxon>Burkholderiales</taxon>
        <taxon>Burkholderiaceae</taxon>
        <taxon>Cupriavidus</taxon>
    </lineage>
</organism>
<sequence>MTTDRELIEQLGGAARVAELLKFKKPGGVQRVHNWKERGIPAAVKLAHPELFLSKPTGTVEAPAQAA</sequence>
<evidence type="ECO:0000313" key="1">
    <source>
        <dbReference type="EMBL" id="USE79012.1"/>
    </source>
</evidence>
<dbReference type="RefSeq" id="WP_252252733.1">
    <property type="nucleotide sequence ID" value="NZ_CP098736.1"/>
</dbReference>